<keyword evidence="2" id="KW-1185">Reference proteome</keyword>
<sequence>MVRDRQEFPTIRSARGLIGYCISCRSNRPIESAEREFFLNVDVGDIPVVVVFTQFDTLVDSHFNKMCKSLRSRNQSLDMDQIDKDSMNAAVADYDDNYRGQFESQFGRRLRVAIIRLNSSQQTSGVDSLIAQTKSLLLEDGLKLLWTAAQSHSADMKLKGLLRRFFRNDSWCEVLGGDQLLGATNCI</sequence>
<accession>A0A9Q0B948</accession>
<organism evidence="1 2">
    <name type="scientific">Emericellopsis cladophorae</name>
    <dbReference type="NCBI Taxonomy" id="2686198"/>
    <lineage>
        <taxon>Eukaryota</taxon>
        <taxon>Fungi</taxon>
        <taxon>Dikarya</taxon>
        <taxon>Ascomycota</taxon>
        <taxon>Pezizomycotina</taxon>
        <taxon>Sordariomycetes</taxon>
        <taxon>Hypocreomycetidae</taxon>
        <taxon>Hypocreales</taxon>
        <taxon>Bionectriaceae</taxon>
        <taxon>Emericellopsis</taxon>
    </lineage>
</organism>
<dbReference type="AlphaFoldDB" id="A0A9Q0B948"/>
<reference evidence="1" key="1">
    <citation type="journal article" date="2021" name="J Fungi (Basel)">
        <title>Genomic and Metabolomic Analyses of the Marine Fungus Emericellopsis cladophorae: Insights into Saltwater Adaptability Mechanisms and Its Biosynthetic Potential.</title>
        <authorList>
            <person name="Goncalves M.F.M."/>
            <person name="Hilario S."/>
            <person name="Van de Peer Y."/>
            <person name="Esteves A.C."/>
            <person name="Alves A."/>
        </authorList>
    </citation>
    <scope>NUCLEOTIDE SEQUENCE</scope>
    <source>
        <strain evidence="1">MUM 19.33</strain>
    </source>
</reference>
<dbReference type="RefSeq" id="XP_051358553.1">
    <property type="nucleotide sequence ID" value="XM_051510558.1"/>
</dbReference>
<reference evidence="1" key="2">
    <citation type="submission" date="2022-07" db="EMBL/GenBank/DDBJ databases">
        <authorList>
            <person name="Goncalves M.F.M."/>
            <person name="Hilario S."/>
            <person name="Van De Peer Y."/>
            <person name="Esteves A.C."/>
            <person name="Alves A."/>
        </authorList>
    </citation>
    <scope>NUCLEOTIDE SEQUENCE</scope>
    <source>
        <strain evidence="1">MUM 19.33</strain>
    </source>
</reference>
<protein>
    <submittedName>
        <fullName evidence="1">Uncharacterized protein</fullName>
    </submittedName>
</protein>
<proteinExistence type="predicted"/>
<name>A0A9Q0B948_9HYPO</name>
<comment type="caution">
    <text evidence="1">The sequence shown here is derived from an EMBL/GenBank/DDBJ whole genome shotgun (WGS) entry which is preliminary data.</text>
</comment>
<evidence type="ECO:0000313" key="1">
    <source>
        <dbReference type="EMBL" id="KAI6777697.1"/>
    </source>
</evidence>
<dbReference type="GeneID" id="75831960"/>
<gene>
    <name evidence="1" type="ORF">J7T54_005477</name>
</gene>
<evidence type="ECO:0000313" key="2">
    <source>
        <dbReference type="Proteomes" id="UP001055219"/>
    </source>
</evidence>
<dbReference type="Proteomes" id="UP001055219">
    <property type="component" value="Unassembled WGS sequence"/>
</dbReference>
<dbReference type="EMBL" id="JAGIXG020000125">
    <property type="protein sequence ID" value="KAI6777697.1"/>
    <property type="molecule type" value="Genomic_DNA"/>
</dbReference>
<dbReference type="OrthoDB" id="59699at2759"/>